<dbReference type="InterPro" id="IPR013022">
    <property type="entry name" value="Xyl_isomerase-like_TIM-brl"/>
</dbReference>
<dbReference type="OrthoDB" id="1780656at2"/>
<dbReference type="InterPro" id="IPR036237">
    <property type="entry name" value="Xyl_isomerase-like_sf"/>
</dbReference>
<evidence type="ECO:0000313" key="3">
    <source>
        <dbReference type="Proteomes" id="UP000034076"/>
    </source>
</evidence>
<protein>
    <recommendedName>
        <fullName evidence="1">Xylose isomerase-like TIM barrel domain-containing protein</fullName>
    </recommendedName>
</protein>
<reference evidence="2 3" key="1">
    <citation type="submission" date="2015-04" db="EMBL/GenBank/DDBJ databases">
        <title>Draft genome sequence of bacteremic isolate Catabacter hongkongensis type strain HKU16T.</title>
        <authorList>
            <person name="Lau S.K."/>
            <person name="Teng J.L."/>
            <person name="Huang Y."/>
            <person name="Curreem S.O."/>
            <person name="Tsui S.K."/>
            <person name="Woo P.C."/>
        </authorList>
    </citation>
    <scope>NUCLEOTIDE SEQUENCE [LARGE SCALE GENOMIC DNA]</scope>
    <source>
        <strain evidence="2 3">HKU16</strain>
    </source>
</reference>
<dbReference type="PANTHER" id="PTHR12110">
    <property type="entry name" value="HYDROXYPYRUVATE ISOMERASE"/>
    <property type="match status" value="1"/>
</dbReference>
<dbReference type="RefSeq" id="WP_046442931.1">
    <property type="nucleotide sequence ID" value="NZ_CAUERS010000145.1"/>
</dbReference>
<dbReference type="EMBL" id="LAYJ01000076">
    <property type="protein sequence ID" value="KKI51546.1"/>
    <property type="molecule type" value="Genomic_DNA"/>
</dbReference>
<dbReference type="Pfam" id="PF01261">
    <property type="entry name" value="AP_endonuc_2"/>
    <property type="match status" value="1"/>
</dbReference>
<proteinExistence type="predicted"/>
<evidence type="ECO:0000259" key="1">
    <source>
        <dbReference type="Pfam" id="PF01261"/>
    </source>
</evidence>
<comment type="caution">
    <text evidence="2">The sequence shown here is derived from an EMBL/GenBank/DDBJ whole genome shotgun (WGS) entry which is preliminary data.</text>
</comment>
<dbReference type="STRING" id="270498.CHK_1038"/>
<organism evidence="2 3">
    <name type="scientific">Christensenella hongkongensis</name>
    <dbReference type="NCBI Taxonomy" id="270498"/>
    <lineage>
        <taxon>Bacteria</taxon>
        <taxon>Bacillati</taxon>
        <taxon>Bacillota</taxon>
        <taxon>Clostridia</taxon>
        <taxon>Christensenellales</taxon>
        <taxon>Christensenellaceae</taxon>
        <taxon>Christensenella</taxon>
    </lineage>
</organism>
<sequence length="276" mass="31934">MDVKFGIIDFALPGKRIGNIKLASDMGLNGIQIIYITPEDEPFMLDWKWHRDYYLEMGDKYNVKFPSVNVSDFDYTGMLHPKNTEKGKLVYDIIDRTIDMASYMKMQMVLYPSFGDGEIRTEEELEITAEALRYGCDEAAKHGMDVTSENTLSPEWTLKLAKLVDRPNFSISYDTQNYWRVARLDQLEVIDFLYKNDLLYPEIHVKDGIDSVISSQLIGDGNANVPGSLEYLKNINYDGWLYLENYYSKKPLCERGGDIFDLLRQDVKRMKGAFEE</sequence>
<dbReference type="Proteomes" id="UP000034076">
    <property type="component" value="Unassembled WGS sequence"/>
</dbReference>
<accession>A0A0M2NKR4</accession>
<name>A0A0M2NKR4_9FIRM</name>
<dbReference type="AlphaFoldDB" id="A0A0M2NKR4"/>
<dbReference type="Gene3D" id="3.20.20.150">
    <property type="entry name" value="Divalent-metal-dependent TIM barrel enzymes"/>
    <property type="match status" value="1"/>
</dbReference>
<gene>
    <name evidence="2" type="ORF">CHK_1038</name>
</gene>
<dbReference type="InterPro" id="IPR050312">
    <property type="entry name" value="IolE/XylAMocC-like"/>
</dbReference>
<feature type="domain" description="Xylose isomerase-like TIM barrel" evidence="1">
    <location>
        <begin position="21"/>
        <end position="248"/>
    </location>
</feature>
<evidence type="ECO:0000313" key="2">
    <source>
        <dbReference type="EMBL" id="KKI51546.1"/>
    </source>
</evidence>
<keyword evidence="3" id="KW-1185">Reference proteome</keyword>
<dbReference type="SUPFAM" id="SSF51658">
    <property type="entry name" value="Xylose isomerase-like"/>
    <property type="match status" value="1"/>
</dbReference>